<reference evidence="2" key="1">
    <citation type="journal article" date="2019" name="Int. J. Syst. Evol. Microbiol.">
        <title>The Global Catalogue of Microorganisms (GCM) 10K type strain sequencing project: providing services to taxonomists for standard genome sequencing and annotation.</title>
        <authorList>
            <consortium name="The Broad Institute Genomics Platform"/>
            <consortium name="The Broad Institute Genome Sequencing Center for Infectious Disease"/>
            <person name="Wu L."/>
            <person name="Ma J."/>
        </authorList>
    </citation>
    <scope>NUCLEOTIDE SEQUENCE [LARGE SCALE GENOMIC DNA]</scope>
    <source>
        <strain evidence="2">KCTC 12708</strain>
    </source>
</reference>
<organism evidence="1 2">
    <name type="scientific">Mesonia mobilis</name>
    <dbReference type="NCBI Taxonomy" id="369791"/>
    <lineage>
        <taxon>Bacteria</taxon>
        <taxon>Pseudomonadati</taxon>
        <taxon>Bacteroidota</taxon>
        <taxon>Flavobacteriia</taxon>
        <taxon>Flavobacteriales</taxon>
        <taxon>Flavobacteriaceae</taxon>
        <taxon>Mesonia</taxon>
    </lineage>
</organism>
<name>A0ABQ3C3R5_9FLAO</name>
<evidence type="ECO:0008006" key="3">
    <source>
        <dbReference type="Google" id="ProtNLM"/>
    </source>
</evidence>
<dbReference type="RefSeq" id="WP_027886346.1">
    <property type="nucleotide sequence ID" value="NZ_BMWY01000045.1"/>
</dbReference>
<evidence type="ECO:0000313" key="1">
    <source>
        <dbReference type="EMBL" id="GGZ66380.1"/>
    </source>
</evidence>
<dbReference type="GeneID" id="94370562"/>
<dbReference type="EMBL" id="BMWY01000045">
    <property type="protein sequence ID" value="GGZ66380.1"/>
    <property type="molecule type" value="Genomic_DNA"/>
</dbReference>
<protein>
    <recommendedName>
        <fullName evidence="3">DUF4919 domain-containing protein</fullName>
    </recommendedName>
</protein>
<dbReference type="Proteomes" id="UP000615593">
    <property type="component" value="Unassembled WGS sequence"/>
</dbReference>
<accession>A0ABQ3C3R5</accession>
<gene>
    <name evidence="1" type="ORF">GCM10008088_29020</name>
</gene>
<proteinExistence type="predicted"/>
<evidence type="ECO:0000313" key="2">
    <source>
        <dbReference type="Proteomes" id="UP000615593"/>
    </source>
</evidence>
<sequence>MKIIKLISIILFIFFLNKPSYGQSSERDFSKILHTYYLYKDKDLVDKTIDYINNSPTTYENLESILKGFFGALFLSDESVKKSFNENFDRIENSDFKELLESLNSSNIDTIYSKAKITADYNDMNWASYFATGNLKYLDNIISNISYDNEREDIVLFLAGASAKWSLCSNANQDEVVKKYLESLKDKNENIKEILDNDPRYFKNKTVEIIKTQKSKGVWN</sequence>
<keyword evidence="2" id="KW-1185">Reference proteome</keyword>
<comment type="caution">
    <text evidence="1">The sequence shown here is derived from an EMBL/GenBank/DDBJ whole genome shotgun (WGS) entry which is preliminary data.</text>
</comment>